<proteinExistence type="predicted"/>
<name>A0AAV4PXI7_CAEEX</name>
<reference evidence="1 2" key="1">
    <citation type="submission" date="2021-06" db="EMBL/GenBank/DDBJ databases">
        <title>Caerostris extrusa draft genome.</title>
        <authorList>
            <person name="Kono N."/>
            <person name="Arakawa K."/>
        </authorList>
    </citation>
    <scope>NUCLEOTIDE SEQUENCE [LARGE SCALE GENOMIC DNA]</scope>
</reference>
<dbReference type="EMBL" id="BPLR01005324">
    <property type="protein sequence ID" value="GIY01465.1"/>
    <property type="molecule type" value="Genomic_DNA"/>
</dbReference>
<sequence>MHHFQNSIVVRFKITFEYRRIHLCSITNKKQDNKKQTFSKMAKINHDCLSPSINFLRAREDFQNINLCPTLEEINGRRQGLGECQVMFRAYLPNNDRR</sequence>
<dbReference type="AlphaFoldDB" id="A0AAV4PXI7"/>
<protein>
    <submittedName>
        <fullName evidence="1">Uncharacterized protein</fullName>
    </submittedName>
</protein>
<keyword evidence="2" id="KW-1185">Reference proteome</keyword>
<dbReference type="Proteomes" id="UP001054945">
    <property type="component" value="Unassembled WGS sequence"/>
</dbReference>
<comment type="caution">
    <text evidence="1">The sequence shown here is derived from an EMBL/GenBank/DDBJ whole genome shotgun (WGS) entry which is preliminary data.</text>
</comment>
<accession>A0AAV4PXI7</accession>
<organism evidence="1 2">
    <name type="scientific">Caerostris extrusa</name>
    <name type="common">Bark spider</name>
    <name type="synonym">Caerostris bankana</name>
    <dbReference type="NCBI Taxonomy" id="172846"/>
    <lineage>
        <taxon>Eukaryota</taxon>
        <taxon>Metazoa</taxon>
        <taxon>Ecdysozoa</taxon>
        <taxon>Arthropoda</taxon>
        <taxon>Chelicerata</taxon>
        <taxon>Arachnida</taxon>
        <taxon>Araneae</taxon>
        <taxon>Araneomorphae</taxon>
        <taxon>Entelegynae</taxon>
        <taxon>Araneoidea</taxon>
        <taxon>Araneidae</taxon>
        <taxon>Caerostris</taxon>
    </lineage>
</organism>
<gene>
    <name evidence="1" type="ORF">CEXT_39681</name>
</gene>
<evidence type="ECO:0000313" key="1">
    <source>
        <dbReference type="EMBL" id="GIY01465.1"/>
    </source>
</evidence>
<evidence type="ECO:0000313" key="2">
    <source>
        <dbReference type="Proteomes" id="UP001054945"/>
    </source>
</evidence>